<feature type="domain" description="HTH tetR-type" evidence="6">
    <location>
        <begin position="20"/>
        <end position="80"/>
    </location>
</feature>
<dbReference type="RefSeq" id="WP_132422613.1">
    <property type="nucleotide sequence ID" value="NZ_SMFZ01000001.1"/>
</dbReference>
<dbReference type="EMBL" id="SMFZ01000001">
    <property type="protein sequence ID" value="TCK26004.1"/>
    <property type="molecule type" value="Genomic_DNA"/>
</dbReference>
<name>A0A4R1HTJ3_PSEEN</name>
<organism evidence="7 8">
    <name type="scientific">Pseudonocardia endophytica</name>
    <dbReference type="NCBI Taxonomy" id="401976"/>
    <lineage>
        <taxon>Bacteria</taxon>
        <taxon>Bacillati</taxon>
        <taxon>Actinomycetota</taxon>
        <taxon>Actinomycetes</taxon>
        <taxon>Pseudonocardiales</taxon>
        <taxon>Pseudonocardiaceae</taxon>
        <taxon>Pseudonocardia</taxon>
    </lineage>
</organism>
<dbReference type="SUPFAM" id="SSF46689">
    <property type="entry name" value="Homeodomain-like"/>
    <property type="match status" value="1"/>
</dbReference>
<dbReference type="OrthoDB" id="4143918at2"/>
<keyword evidence="2 4" id="KW-0238">DNA-binding</keyword>
<dbReference type="PANTHER" id="PTHR30055">
    <property type="entry name" value="HTH-TYPE TRANSCRIPTIONAL REGULATOR RUTR"/>
    <property type="match status" value="1"/>
</dbReference>
<proteinExistence type="predicted"/>
<comment type="caution">
    <text evidence="7">The sequence shown here is derived from an EMBL/GenBank/DDBJ whole genome shotgun (WGS) entry which is preliminary data.</text>
</comment>
<feature type="region of interest" description="Disordered" evidence="5">
    <location>
        <begin position="1"/>
        <end position="22"/>
    </location>
</feature>
<dbReference type="Gene3D" id="1.10.357.10">
    <property type="entry name" value="Tetracycline Repressor, domain 2"/>
    <property type="match status" value="1"/>
</dbReference>
<evidence type="ECO:0000259" key="6">
    <source>
        <dbReference type="PROSITE" id="PS50977"/>
    </source>
</evidence>
<protein>
    <submittedName>
        <fullName evidence="7">TetR family transcriptional regulator</fullName>
    </submittedName>
</protein>
<dbReference type="PROSITE" id="PS50977">
    <property type="entry name" value="HTH_TETR_2"/>
    <property type="match status" value="1"/>
</dbReference>
<keyword evidence="1" id="KW-0805">Transcription regulation</keyword>
<dbReference type="GO" id="GO:0003700">
    <property type="term" value="F:DNA-binding transcription factor activity"/>
    <property type="evidence" value="ECO:0007669"/>
    <property type="project" value="TreeGrafter"/>
</dbReference>
<gene>
    <name evidence="7" type="ORF">EV378_1831</name>
</gene>
<dbReference type="InterPro" id="IPR050109">
    <property type="entry name" value="HTH-type_TetR-like_transc_reg"/>
</dbReference>
<dbReference type="Proteomes" id="UP000295560">
    <property type="component" value="Unassembled WGS sequence"/>
</dbReference>
<evidence type="ECO:0000256" key="5">
    <source>
        <dbReference type="SAM" id="MobiDB-lite"/>
    </source>
</evidence>
<dbReference type="InterPro" id="IPR009057">
    <property type="entry name" value="Homeodomain-like_sf"/>
</dbReference>
<accession>A0A4R1HTJ3</accession>
<reference evidence="7 8" key="1">
    <citation type="submission" date="2019-03" db="EMBL/GenBank/DDBJ databases">
        <title>Sequencing the genomes of 1000 actinobacteria strains.</title>
        <authorList>
            <person name="Klenk H.-P."/>
        </authorList>
    </citation>
    <scope>NUCLEOTIDE SEQUENCE [LARGE SCALE GENOMIC DNA]</scope>
    <source>
        <strain evidence="7 8">DSM 44969</strain>
    </source>
</reference>
<evidence type="ECO:0000313" key="8">
    <source>
        <dbReference type="Proteomes" id="UP000295560"/>
    </source>
</evidence>
<dbReference type="Pfam" id="PF00440">
    <property type="entry name" value="TetR_N"/>
    <property type="match status" value="1"/>
</dbReference>
<evidence type="ECO:0000256" key="2">
    <source>
        <dbReference type="ARBA" id="ARBA00023125"/>
    </source>
</evidence>
<dbReference type="GO" id="GO:0000976">
    <property type="term" value="F:transcription cis-regulatory region binding"/>
    <property type="evidence" value="ECO:0007669"/>
    <property type="project" value="TreeGrafter"/>
</dbReference>
<evidence type="ECO:0000256" key="1">
    <source>
        <dbReference type="ARBA" id="ARBA00023015"/>
    </source>
</evidence>
<dbReference type="PANTHER" id="PTHR30055:SF238">
    <property type="entry name" value="MYCOFACTOCIN BIOSYNTHESIS TRANSCRIPTIONAL REGULATOR MFTR-RELATED"/>
    <property type="match status" value="1"/>
</dbReference>
<feature type="DNA-binding region" description="H-T-H motif" evidence="4">
    <location>
        <begin position="43"/>
        <end position="62"/>
    </location>
</feature>
<dbReference type="AlphaFoldDB" id="A0A4R1HTJ3"/>
<evidence type="ECO:0000256" key="4">
    <source>
        <dbReference type="PROSITE-ProRule" id="PRU00335"/>
    </source>
</evidence>
<keyword evidence="8" id="KW-1185">Reference proteome</keyword>
<keyword evidence="3" id="KW-0804">Transcription</keyword>
<dbReference type="InterPro" id="IPR001647">
    <property type="entry name" value="HTH_TetR"/>
</dbReference>
<evidence type="ECO:0000256" key="3">
    <source>
        <dbReference type="ARBA" id="ARBA00023163"/>
    </source>
</evidence>
<sequence length="211" mass="22860">MTVDQHARRGRPPVSEEGRRAQRTAISREAVRLFRAHGVSATSGSAISAAAGVSERTLWRLFRSKESCVEPVLSTTIERFRLALRSWPSDLDLGEHLRVTSASAPDDVRADLEAALAVVRLSRDEPGLRAVWLVLQERAEPTFADVIGPRMGLPPDAPEVRVRAAMMNAALRVAADAAADDGGDTDLVADDHRPRLAAALRAVTTFSDPPR</sequence>
<evidence type="ECO:0000313" key="7">
    <source>
        <dbReference type="EMBL" id="TCK26004.1"/>
    </source>
</evidence>